<gene>
    <name evidence="3" type="ORF">ACFOSH_42035</name>
</gene>
<dbReference type="Proteomes" id="UP001595645">
    <property type="component" value="Unassembled WGS sequence"/>
</dbReference>
<evidence type="ECO:0000256" key="1">
    <source>
        <dbReference type="SAM" id="MobiDB-lite"/>
    </source>
</evidence>
<evidence type="ECO:0000313" key="3">
    <source>
        <dbReference type="EMBL" id="MFC3456051.1"/>
    </source>
</evidence>
<feature type="region of interest" description="Disordered" evidence="1">
    <location>
        <begin position="44"/>
        <end position="68"/>
    </location>
</feature>
<keyword evidence="4" id="KW-1185">Reference proteome</keyword>
<reference evidence="4" key="1">
    <citation type="journal article" date="2019" name="Int. J. Syst. Evol. Microbiol.">
        <title>The Global Catalogue of Microorganisms (GCM) 10K type strain sequencing project: providing services to taxonomists for standard genome sequencing and annotation.</title>
        <authorList>
            <consortium name="The Broad Institute Genomics Platform"/>
            <consortium name="The Broad Institute Genome Sequencing Center for Infectious Disease"/>
            <person name="Wu L."/>
            <person name="Ma J."/>
        </authorList>
    </citation>
    <scope>NUCLEOTIDE SEQUENCE [LARGE SCALE GENOMIC DNA]</scope>
    <source>
        <strain evidence="4">CGMCC 4.7676</strain>
    </source>
</reference>
<feature type="domain" description="HTH luxR-type" evidence="2">
    <location>
        <begin position="1"/>
        <end position="44"/>
    </location>
</feature>
<dbReference type="Gene3D" id="1.10.10.10">
    <property type="entry name" value="Winged helix-like DNA-binding domain superfamily/Winged helix DNA-binding domain"/>
    <property type="match status" value="1"/>
</dbReference>
<dbReference type="InterPro" id="IPR036388">
    <property type="entry name" value="WH-like_DNA-bd_sf"/>
</dbReference>
<evidence type="ECO:0000259" key="2">
    <source>
        <dbReference type="PROSITE" id="PS50043"/>
    </source>
</evidence>
<dbReference type="EMBL" id="JBHRWK010000111">
    <property type="protein sequence ID" value="MFC3456051.1"/>
    <property type="molecule type" value="Genomic_DNA"/>
</dbReference>
<dbReference type="RefSeq" id="WP_378247056.1">
    <property type="nucleotide sequence ID" value="NZ_JBHRWK010000111.1"/>
</dbReference>
<sequence>MGDAEIARTLFVCEGAVKAHVSHMLTKLGCVNRVQSAIIAHDSGLFPSPPENGGADVGLSDCASEDSS</sequence>
<accession>A0ABV7PC80</accession>
<dbReference type="SUPFAM" id="SSF46894">
    <property type="entry name" value="C-terminal effector domain of the bipartite response regulators"/>
    <property type="match status" value="1"/>
</dbReference>
<protein>
    <submittedName>
        <fullName evidence="3">Response regulator transcription factor</fullName>
    </submittedName>
</protein>
<dbReference type="PROSITE" id="PS50043">
    <property type="entry name" value="HTH_LUXR_2"/>
    <property type="match status" value="1"/>
</dbReference>
<dbReference type="InterPro" id="IPR000792">
    <property type="entry name" value="Tscrpt_reg_LuxR_C"/>
</dbReference>
<comment type="caution">
    <text evidence="3">The sequence shown here is derived from an EMBL/GenBank/DDBJ whole genome shotgun (WGS) entry which is preliminary data.</text>
</comment>
<proteinExistence type="predicted"/>
<organism evidence="3 4">
    <name type="scientific">Amycolatopsis speibonae</name>
    <dbReference type="NCBI Taxonomy" id="1450224"/>
    <lineage>
        <taxon>Bacteria</taxon>
        <taxon>Bacillati</taxon>
        <taxon>Actinomycetota</taxon>
        <taxon>Actinomycetes</taxon>
        <taxon>Pseudonocardiales</taxon>
        <taxon>Pseudonocardiaceae</taxon>
        <taxon>Amycolatopsis</taxon>
    </lineage>
</organism>
<dbReference type="SMART" id="SM00421">
    <property type="entry name" value="HTH_LUXR"/>
    <property type="match status" value="1"/>
</dbReference>
<evidence type="ECO:0000313" key="4">
    <source>
        <dbReference type="Proteomes" id="UP001595645"/>
    </source>
</evidence>
<dbReference type="InterPro" id="IPR016032">
    <property type="entry name" value="Sig_transdc_resp-reg_C-effctor"/>
</dbReference>
<name>A0ABV7PC80_9PSEU</name>
<dbReference type="Pfam" id="PF00196">
    <property type="entry name" value="GerE"/>
    <property type="match status" value="1"/>
</dbReference>